<accession>A0ABX0X7W0</accession>
<keyword evidence="10" id="KW-1185">Reference proteome</keyword>
<dbReference type="PANTHER" id="PTHR13285">
    <property type="entry name" value="ACYLTRANSFERASE"/>
    <property type="match status" value="1"/>
</dbReference>
<keyword evidence="4 8" id="KW-0812">Transmembrane</keyword>
<evidence type="ECO:0000256" key="5">
    <source>
        <dbReference type="ARBA" id="ARBA00022989"/>
    </source>
</evidence>
<name>A0ABX0X7W0_9BACT</name>
<evidence type="ECO:0000256" key="4">
    <source>
        <dbReference type="ARBA" id="ARBA00022692"/>
    </source>
</evidence>
<evidence type="ECO:0000313" key="9">
    <source>
        <dbReference type="EMBL" id="NJC24917.1"/>
    </source>
</evidence>
<dbReference type="PROSITE" id="PS51257">
    <property type="entry name" value="PROKAR_LIPOPROTEIN"/>
    <property type="match status" value="1"/>
</dbReference>
<keyword evidence="6 7" id="KW-0472">Membrane</keyword>
<evidence type="ECO:0000313" key="10">
    <source>
        <dbReference type="Proteomes" id="UP000770785"/>
    </source>
</evidence>
<dbReference type="InterPro" id="IPR028362">
    <property type="entry name" value="AlgI"/>
</dbReference>
<feature type="transmembrane region" description="Helical" evidence="8">
    <location>
        <begin position="284"/>
        <end position="300"/>
    </location>
</feature>
<comment type="similarity">
    <text evidence="2 7">Belongs to the membrane-bound acyltransferase family.</text>
</comment>
<dbReference type="PANTHER" id="PTHR13285:SF18">
    <property type="entry name" value="PROTEIN-CYSTEINE N-PALMITOYLTRANSFERASE RASP"/>
    <property type="match status" value="1"/>
</dbReference>
<evidence type="ECO:0000256" key="7">
    <source>
        <dbReference type="PIRNR" id="PIRNR016636"/>
    </source>
</evidence>
<keyword evidence="7" id="KW-0808">Transferase</keyword>
<evidence type="ECO:0000256" key="8">
    <source>
        <dbReference type="SAM" id="Phobius"/>
    </source>
</evidence>
<keyword evidence="5 8" id="KW-1133">Transmembrane helix</keyword>
<keyword evidence="7 9" id="KW-0012">Acyltransferase</keyword>
<dbReference type="InterPro" id="IPR051085">
    <property type="entry name" value="MB_O-acyltransferase"/>
</dbReference>
<evidence type="ECO:0000256" key="6">
    <source>
        <dbReference type="ARBA" id="ARBA00023136"/>
    </source>
</evidence>
<feature type="transmembrane region" description="Helical" evidence="8">
    <location>
        <begin position="92"/>
        <end position="113"/>
    </location>
</feature>
<dbReference type="InterPro" id="IPR004299">
    <property type="entry name" value="MBOAT_fam"/>
</dbReference>
<evidence type="ECO:0000256" key="3">
    <source>
        <dbReference type="ARBA" id="ARBA00022475"/>
    </source>
</evidence>
<comment type="subcellular location">
    <subcellularLocation>
        <location evidence="1">Cell membrane</location>
        <topology evidence="1">Multi-pass membrane protein</topology>
    </subcellularLocation>
</comment>
<feature type="transmembrane region" description="Helical" evidence="8">
    <location>
        <begin position="51"/>
        <end position="72"/>
    </location>
</feature>
<proteinExistence type="inferred from homology"/>
<dbReference type="RefSeq" id="WP_209037849.1">
    <property type="nucleotide sequence ID" value="NZ_JAATJH010000001.1"/>
</dbReference>
<feature type="transmembrane region" description="Helical" evidence="8">
    <location>
        <begin position="372"/>
        <end position="394"/>
    </location>
</feature>
<evidence type="ECO:0000256" key="1">
    <source>
        <dbReference type="ARBA" id="ARBA00004651"/>
    </source>
</evidence>
<dbReference type="GO" id="GO:0016746">
    <property type="term" value="F:acyltransferase activity"/>
    <property type="evidence" value="ECO:0007669"/>
    <property type="project" value="UniProtKB-KW"/>
</dbReference>
<comment type="caution">
    <text evidence="9">The sequence shown here is derived from an EMBL/GenBank/DDBJ whole genome shotgun (WGS) entry which is preliminary data.</text>
</comment>
<dbReference type="PIRSF" id="PIRSF500217">
    <property type="entry name" value="AlgI"/>
    <property type="match status" value="1"/>
</dbReference>
<sequence length="441" mass="50918">MRWVFLLLTSYFFYMNWEPIYALLIGSSTVITYACAYFMDSLRVDRKRKTLLILCIVLNFGILFLFKYYNFITDSAFDLLTYLGLRVDFPKFSLLLPVGISFYTFQAVGYAVDVYKKRLPHEKHFGKYALFVSFFPQLVAGPIERATSLLPQFHKVIRFDYGRAIDGTKLIIWGYFMKVVVADRLSIYVDSVYNNPEMHSSISLVVATIFFAFQIYCDFGGYSSIAIGCAKILGFDLMTNFRRPYFAQTCGEFWHRWHISLSTWFKDYVYIPMGGSRVSTSRRYLNLMVAFLVSGLWHGANWTFVIWGGLNGLFQVLLIVFKLNAPKSAAKWATGLRILTTFVLINFTWIFFRANSLTDATVIIKRIATQSGSFFIGDNAGFIYSLLGISILLAKDLYDELNLNLPIAEHTYSKYLWYTSLTLMILLFGVFDGSEFIYFQF</sequence>
<gene>
    <name evidence="9" type="ORF">GGR27_000398</name>
</gene>
<feature type="transmembrane region" description="Helical" evidence="8">
    <location>
        <begin position="335"/>
        <end position="352"/>
    </location>
</feature>
<evidence type="ECO:0000256" key="2">
    <source>
        <dbReference type="ARBA" id="ARBA00010323"/>
    </source>
</evidence>
<dbReference type="Pfam" id="PF03062">
    <property type="entry name" value="MBOAT"/>
    <property type="match status" value="1"/>
</dbReference>
<dbReference type="Proteomes" id="UP000770785">
    <property type="component" value="Unassembled WGS sequence"/>
</dbReference>
<feature type="transmembrane region" description="Helical" evidence="8">
    <location>
        <begin position="415"/>
        <end position="439"/>
    </location>
</feature>
<dbReference type="EMBL" id="JAATJH010000001">
    <property type="protein sequence ID" value="NJC24917.1"/>
    <property type="molecule type" value="Genomic_DNA"/>
</dbReference>
<protein>
    <submittedName>
        <fullName evidence="9">D-alanyl-lipoteichoic acid acyltransferase DltB (MBOAT superfamily)</fullName>
    </submittedName>
</protein>
<keyword evidence="3 7" id="KW-1003">Cell membrane</keyword>
<reference evidence="9 10" key="1">
    <citation type="submission" date="2020-03" db="EMBL/GenBank/DDBJ databases">
        <title>Genomic Encyclopedia of Type Strains, Phase IV (KMG-IV): sequencing the most valuable type-strain genomes for metagenomic binning, comparative biology and taxonomic classification.</title>
        <authorList>
            <person name="Goeker M."/>
        </authorList>
    </citation>
    <scope>NUCLEOTIDE SEQUENCE [LARGE SCALE GENOMIC DNA]</scope>
    <source>
        <strain evidence="9 10">DSM 105096</strain>
    </source>
</reference>
<organism evidence="9 10">
    <name type="scientific">Neolewinella antarctica</name>
    <dbReference type="NCBI Taxonomy" id="442734"/>
    <lineage>
        <taxon>Bacteria</taxon>
        <taxon>Pseudomonadati</taxon>
        <taxon>Bacteroidota</taxon>
        <taxon>Saprospiria</taxon>
        <taxon>Saprospirales</taxon>
        <taxon>Lewinellaceae</taxon>
        <taxon>Neolewinella</taxon>
    </lineage>
</organism>
<feature type="transmembrane region" description="Helical" evidence="8">
    <location>
        <begin position="20"/>
        <end position="39"/>
    </location>
</feature>
<dbReference type="PIRSF" id="PIRSF016636">
    <property type="entry name" value="AlgI_DltB"/>
    <property type="match status" value="1"/>
</dbReference>
<dbReference type="InterPro" id="IPR024194">
    <property type="entry name" value="Ac/AlaTfrase_AlgI/DltB"/>
</dbReference>